<keyword evidence="4" id="KW-1185">Reference proteome</keyword>
<dbReference type="SUPFAM" id="SSF75620">
    <property type="entry name" value="Release factor"/>
    <property type="match status" value="1"/>
</dbReference>
<dbReference type="Pfam" id="PF00472">
    <property type="entry name" value="RF-1"/>
    <property type="match status" value="1"/>
</dbReference>
<reference evidence="4" key="1">
    <citation type="journal article" date="2011" name="Genome Biol.">
        <title>Comparative genomics of the social amoebae Dictyostelium discoideum and Dictyostelium purpureum.</title>
        <authorList>
            <consortium name="US DOE Joint Genome Institute (JGI-PGF)"/>
            <person name="Sucgang R."/>
            <person name="Kuo A."/>
            <person name="Tian X."/>
            <person name="Salerno W."/>
            <person name="Parikh A."/>
            <person name="Feasley C.L."/>
            <person name="Dalin E."/>
            <person name="Tu H."/>
            <person name="Huang E."/>
            <person name="Barry K."/>
            <person name="Lindquist E."/>
            <person name="Shapiro H."/>
            <person name="Bruce D."/>
            <person name="Schmutz J."/>
            <person name="Salamov A."/>
            <person name="Fey P."/>
            <person name="Gaudet P."/>
            <person name="Anjard C."/>
            <person name="Babu M.M."/>
            <person name="Basu S."/>
            <person name="Bushmanova Y."/>
            <person name="van der Wel H."/>
            <person name="Katoh-Kurasawa M."/>
            <person name="Dinh C."/>
            <person name="Coutinho P.M."/>
            <person name="Saito T."/>
            <person name="Elias M."/>
            <person name="Schaap P."/>
            <person name="Kay R.R."/>
            <person name="Henrissat B."/>
            <person name="Eichinger L."/>
            <person name="Rivero F."/>
            <person name="Putnam N.H."/>
            <person name="West C.M."/>
            <person name="Loomis W.F."/>
            <person name="Chisholm R.L."/>
            <person name="Shaulsky G."/>
            <person name="Strassmann J.E."/>
            <person name="Queller D.C."/>
            <person name="Kuspa A."/>
            <person name="Grigoriev I.V."/>
        </authorList>
    </citation>
    <scope>NUCLEOTIDE SEQUENCE [LARGE SCALE GENOMIC DNA]</scope>
    <source>
        <strain evidence="4">QSDP1</strain>
    </source>
</reference>
<accession>F0ZYA1</accession>
<dbReference type="GeneID" id="10508119"/>
<dbReference type="InterPro" id="IPR000352">
    <property type="entry name" value="Pep_chain_release_fac_I"/>
</dbReference>
<comment type="similarity">
    <text evidence="1">Belongs to the prokaryotic/mitochondrial release factor family.</text>
</comment>
<dbReference type="EMBL" id="GL871279">
    <property type="protein sequence ID" value="EGC31069.1"/>
    <property type="molecule type" value="Genomic_DNA"/>
</dbReference>
<evidence type="ECO:0000313" key="3">
    <source>
        <dbReference type="EMBL" id="EGC31069.1"/>
    </source>
</evidence>
<dbReference type="FunCoup" id="F0ZYA1">
    <property type="interactions" value="1"/>
</dbReference>
<evidence type="ECO:0000256" key="1">
    <source>
        <dbReference type="ARBA" id="ARBA00010835"/>
    </source>
</evidence>
<dbReference type="InterPro" id="IPR045853">
    <property type="entry name" value="Pep_chain_release_fac_I_sf"/>
</dbReference>
<protein>
    <recommendedName>
        <fullName evidence="2">Prokaryotic-type class I peptide chain release factors domain-containing protein</fullName>
    </recommendedName>
</protein>
<dbReference type="PANTHER" id="PTHR43116:SF3">
    <property type="entry name" value="CLASS I PEPTIDE CHAIN RELEASE FACTOR"/>
    <property type="match status" value="1"/>
</dbReference>
<dbReference type="GO" id="GO:0003747">
    <property type="term" value="F:translation release factor activity"/>
    <property type="evidence" value="ECO:0007669"/>
    <property type="project" value="InterPro"/>
</dbReference>
<evidence type="ECO:0000259" key="2">
    <source>
        <dbReference type="PROSITE" id="PS00745"/>
    </source>
</evidence>
<dbReference type="OrthoDB" id="2019491at2759"/>
<feature type="domain" description="Prokaryotic-type class I peptide chain release factors" evidence="2">
    <location>
        <begin position="205"/>
        <end position="221"/>
    </location>
</feature>
<dbReference type="Gene3D" id="1.20.58.410">
    <property type="entry name" value="Release factor"/>
    <property type="match status" value="1"/>
</dbReference>
<dbReference type="Proteomes" id="UP000001064">
    <property type="component" value="Unassembled WGS sequence"/>
</dbReference>
<dbReference type="AlphaFoldDB" id="F0ZYA1"/>
<dbReference type="Gene3D" id="3.30.160.20">
    <property type="match status" value="1"/>
</dbReference>
<name>F0ZYA1_DICPU</name>
<dbReference type="eggNOG" id="KOG2726">
    <property type="taxonomic scope" value="Eukaryota"/>
</dbReference>
<dbReference type="STRING" id="5786.F0ZYA1"/>
<evidence type="ECO:0000313" key="4">
    <source>
        <dbReference type="Proteomes" id="UP000001064"/>
    </source>
</evidence>
<dbReference type="KEGG" id="dpp:DICPUDRAFT_40482"/>
<dbReference type="InParanoid" id="F0ZYA1"/>
<gene>
    <name evidence="3" type="ORF">DICPUDRAFT_40482</name>
</gene>
<dbReference type="RefSeq" id="XP_003292395.1">
    <property type="nucleotide sequence ID" value="XM_003292347.1"/>
</dbReference>
<organism evidence="3 4">
    <name type="scientific">Dictyostelium purpureum</name>
    <name type="common">Slime mold</name>
    <dbReference type="NCBI Taxonomy" id="5786"/>
    <lineage>
        <taxon>Eukaryota</taxon>
        <taxon>Amoebozoa</taxon>
        <taxon>Evosea</taxon>
        <taxon>Eumycetozoa</taxon>
        <taxon>Dictyostelia</taxon>
        <taxon>Dictyosteliales</taxon>
        <taxon>Dictyosteliaceae</taxon>
        <taxon>Dictyostelium</taxon>
    </lineage>
</organism>
<proteinExistence type="inferred from homology"/>
<dbReference type="PANTHER" id="PTHR43116">
    <property type="entry name" value="PEPTIDE CHAIN RELEASE FACTOR 2"/>
    <property type="match status" value="1"/>
</dbReference>
<dbReference type="InterPro" id="IPR005139">
    <property type="entry name" value="PCRF"/>
</dbReference>
<dbReference type="SMART" id="SM00937">
    <property type="entry name" value="PCRF"/>
    <property type="match status" value="1"/>
</dbReference>
<dbReference type="PROSITE" id="PS00745">
    <property type="entry name" value="RF_PROK_I"/>
    <property type="match status" value="1"/>
</dbReference>
<dbReference type="Pfam" id="PF03462">
    <property type="entry name" value="PCRF"/>
    <property type="match status" value="1"/>
</dbReference>
<dbReference type="VEuPathDB" id="AmoebaDB:DICPUDRAFT_40482"/>
<dbReference type="GO" id="GO:0005737">
    <property type="term" value="C:cytoplasm"/>
    <property type="evidence" value="ECO:0007669"/>
    <property type="project" value="UniProtKB-ARBA"/>
</dbReference>
<dbReference type="OMA" id="YVFHPYQ"/>
<dbReference type="Gene3D" id="3.30.70.1660">
    <property type="match status" value="1"/>
</dbReference>
<sequence>MKFEELLSSNNNIDIKDIKEYNSLKAVIDEFNSLNNSFKDYQEIVEMSKKEGDQEMLNESRNLLNSLYSICTDLEINVLMIGEEDDNSCFIEVHAGVGGADSMDWTEIIHKMYINWAERKGFQVSIIESIPGEFGLRRATLKIDGKNAYGWLRTEMGIHKLIRISPFSPDFKRHTSFASVVVYPSSDNSINVDLKPNDLKIEFTRSSGAGGQHVNTTESAVRIVHIPTNISVFCSSERSQHQNKAIGLDLLKTKIFRHYLSIKNEKEKKFRDELGTNGFASGNIVRSYTMHPQERVKDQRTGFETSQLSKILEGDEELDKMIKLALSVSQ</sequence>